<proteinExistence type="predicted"/>
<accession>A0ABS4DUZ2</accession>
<dbReference type="InterPro" id="IPR036388">
    <property type="entry name" value="WH-like_DNA-bd_sf"/>
</dbReference>
<dbReference type="InterPro" id="IPR028978">
    <property type="entry name" value="Chorismate_lyase_/UTRA_dom_sf"/>
</dbReference>
<dbReference type="PRINTS" id="PR00035">
    <property type="entry name" value="HTHGNTR"/>
</dbReference>
<dbReference type="SMART" id="SM00866">
    <property type="entry name" value="UTRA"/>
    <property type="match status" value="1"/>
</dbReference>
<name>A0ABS4DUZ2_9HYPH</name>
<evidence type="ECO:0000256" key="4">
    <source>
        <dbReference type="NCBIfam" id="TIGR02018"/>
    </source>
</evidence>
<evidence type="ECO:0000256" key="2">
    <source>
        <dbReference type="ARBA" id="ARBA00023125"/>
    </source>
</evidence>
<evidence type="ECO:0000256" key="3">
    <source>
        <dbReference type="ARBA" id="ARBA00023163"/>
    </source>
</evidence>
<dbReference type="SUPFAM" id="SSF64288">
    <property type="entry name" value="Chorismate lyase-like"/>
    <property type="match status" value="1"/>
</dbReference>
<protein>
    <recommendedName>
        <fullName evidence="4">Histidine utilization repressor</fullName>
    </recommendedName>
</protein>
<dbReference type="SUPFAM" id="SSF46785">
    <property type="entry name" value="Winged helix' DNA-binding domain"/>
    <property type="match status" value="1"/>
</dbReference>
<dbReference type="RefSeq" id="WP_209942656.1">
    <property type="nucleotide sequence ID" value="NZ_JAGGJU010000002.1"/>
</dbReference>
<evidence type="ECO:0000259" key="5">
    <source>
        <dbReference type="PROSITE" id="PS50949"/>
    </source>
</evidence>
<dbReference type="InterPro" id="IPR036390">
    <property type="entry name" value="WH_DNA-bd_sf"/>
</dbReference>
<dbReference type="PROSITE" id="PS50949">
    <property type="entry name" value="HTH_GNTR"/>
    <property type="match status" value="1"/>
</dbReference>
<dbReference type="InterPro" id="IPR010248">
    <property type="entry name" value="His_ut_repres"/>
</dbReference>
<dbReference type="Pfam" id="PF00392">
    <property type="entry name" value="GntR"/>
    <property type="match status" value="1"/>
</dbReference>
<gene>
    <name evidence="6" type="ORF">J2Z17_000932</name>
</gene>
<evidence type="ECO:0000313" key="7">
    <source>
        <dbReference type="Proteomes" id="UP000759443"/>
    </source>
</evidence>
<dbReference type="Pfam" id="PF07702">
    <property type="entry name" value="UTRA"/>
    <property type="match status" value="1"/>
</dbReference>
<dbReference type="InterPro" id="IPR011663">
    <property type="entry name" value="UTRA"/>
</dbReference>
<dbReference type="InterPro" id="IPR050679">
    <property type="entry name" value="Bact_HTH_transcr_reg"/>
</dbReference>
<keyword evidence="7" id="KW-1185">Reference proteome</keyword>
<dbReference type="CDD" id="cd07377">
    <property type="entry name" value="WHTH_GntR"/>
    <property type="match status" value="1"/>
</dbReference>
<keyword evidence="2" id="KW-0238">DNA-binding</keyword>
<evidence type="ECO:0000313" key="6">
    <source>
        <dbReference type="EMBL" id="MBP1849511.1"/>
    </source>
</evidence>
<dbReference type="SMART" id="SM00345">
    <property type="entry name" value="HTH_GNTR"/>
    <property type="match status" value="1"/>
</dbReference>
<dbReference type="Gene3D" id="1.10.10.10">
    <property type="entry name" value="Winged helix-like DNA-binding domain superfamily/Winged helix DNA-binding domain"/>
    <property type="match status" value="1"/>
</dbReference>
<dbReference type="PANTHER" id="PTHR44846:SF16">
    <property type="entry name" value="TRANSCRIPTIONAL REGULATOR PHNF-RELATED"/>
    <property type="match status" value="1"/>
</dbReference>
<sequence length="255" mass="28363">MTTRARPAGAAPQYLLIKESILEMIEDGRLAPGDRVHSESELVAAFGVSRMTANRALRELMIEGVLTRSAGLGTFVASQRQDIDLLQIRNIAQEIADRGHRHAAKVLVARRILADEHVAQSLDLEPGIEVMHTMIVHLEDDQPIQIEKRYVNPNVAPDYLSKDFTRITPNEYLTEVAPITAFEHFVEAVNPDPTVRKLLALDSHQPCLRVCRRTWSNEAVVTCALLYYPGNRYRLEARSGRGPGGPLSLLGARDA</sequence>
<evidence type="ECO:0000256" key="1">
    <source>
        <dbReference type="ARBA" id="ARBA00023015"/>
    </source>
</evidence>
<keyword evidence="3" id="KW-0804">Transcription</keyword>
<dbReference type="Gene3D" id="3.40.1410.10">
    <property type="entry name" value="Chorismate lyase-like"/>
    <property type="match status" value="1"/>
</dbReference>
<keyword evidence="1" id="KW-0805">Transcription regulation</keyword>
<dbReference type="InterPro" id="IPR000524">
    <property type="entry name" value="Tscrpt_reg_HTH_GntR"/>
</dbReference>
<dbReference type="Proteomes" id="UP000759443">
    <property type="component" value="Unassembled WGS sequence"/>
</dbReference>
<organism evidence="6 7">
    <name type="scientific">Rhizobium halophytocola</name>
    <dbReference type="NCBI Taxonomy" id="735519"/>
    <lineage>
        <taxon>Bacteria</taxon>
        <taxon>Pseudomonadati</taxon>
        <taxon>Pseudomonadota</taxon>
        <taxon>Alphaproteobacteria</taxon>
        <taxon>Hyphomicrobiales</taxon>
        <taxon>Rhizobiaceae</taxon>
        <taxon>Rhizobium/Agrobacterium group</taxon>
        <taxon>Rhizobium</taxon>
    </lineage>
</organism>
<dbReference type="PANTHER" id="PTHR44846">
    <property type="entry name" value="MANNOSYL-D-GLYCERATE TRANSPORT/METABOLISM SYSTEM REPRESSOR MNGR-RELATED"/>
    <property type="match status" value="1"/>
</dbReference>
<feature type="domain" description="HTH gntR-type" evidence="5">
    <location>
        <begin position="11"/>
        <end position="79"/>
    </location>
</feature>
<dbReference type="EMBL" id="JAGGJU010000002">
    <property type="protein sequence ID" value="MBP1849511.1"/>
    <property type="molecule type" value="Genomic_DNA"/>
</dbReference>
<dbReference type="NCBIfam" id="TIGR02018">
    <property type="entry name" value="his_ut_repres"/>
    <property type="match status" value="1"/>
</dbReference>
<reference evidence="6 7" key="1">
    <citation type="submission" date="2021-03" db="EMBL/GenBank/DDBJ databases">
        <title>Genomic Encyclopedia of Type Strains, Phase IV (KMG-IV): sequencing the most valuable type-strain genomes for metagenomic binning, comparative biology and taxonomic classification.</title>
        <authorList>
            <person name="Goeker M."/>
        </authorList>
    </citation>
    <scope>NUCLEOTIDE SEQUENCE [LARGE SCALE GENOMIC DNA]</scope>
    <source>
        <strain evidence="6 7">DSM 21600</strain>
    </source>
</reference>
<comment type="caution">
    <text evidence="6">The sequence shown here is derived from an EMBL/GenBank/DDBJ whole genome shotgun (WGS) entry which is preliminary data.</text>
</comment>